<dbReference type="GO" id="GO:0003676">
    <property type="term" value="F:nucleic acid binding"/>
    <property type="evidence" value="ECO:0007669"/>
    <property type="project" value="InterPro"/>
</dbReference>
<dbReference type="PROSITE" id="PS51192">
    <property type="entry name" value="HELICASE_ATP_BIND_1"/>
    <property type="match status" value="1"/>
</dbReference>
<dbReference type="GO" id="GO:0003724">
    <property type="term" value="F:RNA helicase activity"/>
    <property type="evidence" value="ECO:0007669"/>
    <property type="project" value="InterPro"/>
</dbReference>
<dbReference type="GO" id="GO:0005829">
    <property type="term" value="C:cytosol"/>
    <property type="evidence" value="ECO:0007669"/>
    <property type="project" value="TreeGrafter"/>
</dbReference>
<dbReference type="GO" id="GO:0005524">
    <property type="term" value="F:ATP binding"/>
    <property type="evidence" value="ECO:0007669"/>
    <property type="project" value="UniProtKB-KW"/>
</dbReference>
<dbReference type="PANTHER" id="PTHR47959:SF1">
    <property type="entry name" value="ATP-DEPENDENT RNA HELICASE DBPA"/>
    <property type="match status" value="1"/>
</dbReference>
<dbReference type="SUPFAM" id="SSF52540">
    <property type="entry name" value="P-loop containing nucleoside triphosphate hydrolases"/>
    <property type="match status" value="1"/>
</dbReference>
<dbReference type="CDD" id="cd00268">
    <property type="entry name" value="DEADc"/>
    <property type="match status" value="1"/>
</dbReference>
<keyword evidence="4 9" id="KW-0347">Helicase</keyword>
<dbReference type="InterPro" id="IPR012677">
    <property type="entry name" value="Nucleotide-bd_a/b_plait_sf"/>
</dbReference>
<feature type="domain" description="DEAD-box RNA helicase Q" evidence="8">
    <location>
        <begin position="4"/>
        <end position="32"/>
    </location>
</feature>
<dbReference type="InterPro" id="IPR027417">
    <property type="entry name" value="P-loop_NTPase"/>
</dbReference>
<dbReference type="Gene3D" id="3.30.70.330">
    <property type="match status" value="1"/>
</dbReference>
<dbReference type="InterPro" id="IPR050079">
    <property type="entry name" value="DEAD_box_RNA_helicase"/>
</dbReference>
<dbReference type="Gene3D" id="3.40.50.300">
    <property type="entry name" value="P-loop containing nucleotide triphosphate hydrolases"/>
    <property type="match status" value="2"/>
</dbReference>
<feature type="domain" description="Helicase C-terminal" evidence="7">
    <location>
        <begin position="232"/>
        <end position="381"/>
    </location>
</feature>
<dbReference type="InterPro" id="IPR001650">
    <property type="entry name" value="Helicase_C-like"/>
</dbReference>
<feature type="domain" description="Helicase ATP-binding" evidence="6">
    <location>
        <begin position="35"/>
        <end position="206"/>
    </location>
</feature>
<evidence type="ECO:0000256" key="4">
    <source>
        <dbReference type="ARBA" id="ARBA00022806"/>
    </source>
</evidence>
<dbReference type="PANTHER" id="PTHR47959">
    <property type="entry name" value="ATP-DEPENDENT RNA HELICASE RHLE-RELATED"/>
    <property type="match status" value="1"/>
</dbReference>
<dbReference type="Pfam" id="PF00270">
    <property type="entry name" value="DEAD"/>
    <property type="match status" value="1"/>
</dbReference>
<protein>
    <submittedName>
        <fullName evidence="9">ATP-dependent 23S rRNA helicase DbpA</fullName>
    </submittedName>
</protein>
<organism evidence="9">
    <name type="scientific">hydrothermal vent metagenome</name>
    <dbReference type="NCBI Taxonomy" id="652676"/>
    <lineage>
        <taxon>unclassified sequences</taxon>
        <taxon>metagenomes</taxon>
        <taxon>ecological metagenomes</taxon>
    </lineage>
</organism>
<keyword evidence="5" id="KW-0067">ATP-binding</keyword>
<keyword evidence="1" id="KW-0963">Cytoplasm</keyword>
<dbReference type="PROSITE" id="PS51195">
    <property type="entry name" value="Q_MOTIF"/>
    <property type="match status" value="1"/>
</dbReference>
<reference evidence="9" key="1">
    <citation type="submission" date="2015-10" db="EMBL/GenBank/DDBJ databases">
        <authorList>
            <person name="Gilbert D.G."/>
        </authorList>
    </citation>
    <scope>NUCLEOTIDE SEQUENCE</scope>
</reference>
<dbReference type="FunFam" id="3.40.50.300:FF:000108">
    <property type="entry name" value="ATP-dependent RNA helicase RhlE"/>
    <property type="match status" value="1"/>
</dbReference>
<dbReference type="CDD" id="cd18787">
    <property type="entry name" value="SF2_C_DEAD"/>
    <property type="match status" value="1"/>
</dbReference>
<accession>A0A160T9Y3</accession>
<evidence type="ECO:0000313" key="9">
    <source>
        <dbReference type="EMBL" id="CUS41030.1"/>
    </source>
</evidence>
<evidence type="ECO:0000256" key="1">
    <source>
        <dbReference type="ARBA" id="ARBA00022490"/>
    </source>
</evidence>
<dbReference type="EMBL" id="CZQC01000033">
    <property type="protein sequence ID" value="CUS41030.1"/>
    <property type="molecule type" value="Genomic_DNA"/>
</dbReference>
<dbReference type="InterPro" id="IPR014001">
    <property type="entry name" value="Helicase_ATP-bd"/>
</dbReference>
<dbReference type="InterPro" id="IPR014014">
    <property type="entry name" value="RNA_helicase_DEAD_Q_motif"/>
</dbReference>
<evidence type="ECO:0000259" key="6">
    <source>
        <dbReference type="PROSITE" id="PS51192"/>
    </source>
</evidence>
<evidence type="ECO:0000256" key="2">
    <source>
        <dbReference type="ARBA" id="ARBA00022741"/>
    </source>
</evidence>
<dbReference type="InterPro" id="IPR044742">
    <property type="entry name" value="DEAD/DEAH_RhlB"/>
</dbReference>
<dbReference type="SMART" id="SM00490">
    <property type="entry name" value="HELICc"/>
    <property type="match status" value="1"/>
</dbReference>
<dbReference type="PROSITE" id="PS00039">
    <property type="entry name" value="DEAD_ATP_HELICASE"/>
    <property type="match status" value="1"/>
</dbReference>
<dbReference type="NCBIfam" id="NF008744">
    <property type="entry name" value="PRK11776.1"/>
    <property type="match status" value="1"/>
</dbReference>
<dbReference type="AlphaFoldDB" id="A0A160T9Y3"/>
<evidence type="ECO:0000256" key="5">
    <source>
        <dbReference type="ARBA" id="ARBA00022840"/>
    </source>
</evidence>
<sequence length="459" mass="50356">MTASTFASLGLPQEQLDNLQQMGYEQMTEIQQQALPAALEGKDVLAQARTGSGKTAAFGIALLSRINPRFFGAQTLIMCPTRELATQVATEIRKLARFQQNIKVVTLCGGMPIGPQIGSLEHGAHIVVGTPGRIKDHLRKQTLDISQINTLVLDEADRMLDMGFAADIDSIVQETPHNRQTLLFSATYPENIEALSRQYQNNPVSIRVESLHTAHTIQQQFIECDRDDRLGALERALAHFGIQQAVIFCNTKQTTHEVCTHLRDLGYSALGLHGDLEQKDRDRVLVRFRQGSLAILVATDVAARGLDVDDLPAVINYELPRDAEVYVHRIGRTGRAGKEGLALSLTTNKEAYKRDAIAEQIGQKVNSMSADELSTVPADIERPEWITLALAAGRRHKMRPGDVLGALTKNGGITGAEVGKIDVLEQVTYVAVKRNACNAALQHLENTPIKGKNVRSRKA</sequence>
<dbReference type="SMART" id="SM00487">
    <property type="entry name" value="DEXDc"/>
    <property type="match status" value="1"/>
</dbReference>
<dbReference type="InterPro" id="IPR005580">
    <property type="entry name" value="DbpA/CsdA_RNA-bd_dom"/>
</dbReference>
<dbReference type="PROSITE" id="PS51194">
    <property type="entry name" value="HELICASE_CTER"/>
    <property type="match status" value="1"/>
</dbReference>
<keyword evidence="3" id="KW-0378">Hydrolase</keyword>
<dbReference type="Pfam" id="PF03880">
    <property type="entry name" value="DbpA"/>
    <property type="match status" value="1"/>
</dbReference>
<proteinExistence type="predicted"/>
<dbReference type="InterPro" id="IPR011545">
    <property type="entry name" value="DEAD/DEAH_box_helicase_dom"/>
</dbReference>
<name>A0A160T9Y3_9ZZZZ</name>
<dbReference type="Pfam" id="PF00271">
    <property type="entry name" value="Helicase_C"/>
    <property type="match status" value="1"/>
</dbReference>
<dbReference type="InterPro" id="IPR000629">
    <property type="entry name" value="RNA-helicase_DEAD-box_CS"/>
</dbReference>
<evidence type="ECO:0000259" key="8">
    <source>
        <dbReference type="PROSITE" id="PS51195"/>
    </source>
</evidence>
<dbReference type="GO" id="GO:0016787">
    <property type="term" value="F:hydrolase activity"/>
    <property type="evidence" value="ECO:0007669"/>
    <property type="project" value="UniProtKB-KW"/>
</dbReference>
<keyword evidence="2" id="KW-0547">Nucleotide-binding</keyword>
<evidence type="ECO:0000256" key="3">
    <source>
        <dbReference type="ARBA" id="ARBA00022801"/>
    </source>
</evidence>
<gene>
    <name evidence="9" type="ORF">MGWOODY_Tha2330</name>
</gene>
<evidence type="ECO:0000259" key="7">
    <source>
        <dbReference type="PROSITE" id="PS51194"/>
    </source>
</evidence>